<evidence type="ECO:0000313" key="1">
    <source>
        <dbReference type="EMBL" id="GIY90875.1"/>
    </source>
</evidence>
<evidence type="ECO:0008006" key="3">
    <source>
        <dbReference type="Google" id="ProtNLM"/>
    </source>
</evidence>
<gene>
    <name evidence="1" type="ORF">CEXT_673731</name>
</gene>
<reference evidence="1 2" key="1">
    <citation type="submission" date="2021-06" db="EMBL/GenBank/DDBJ databases">
        <title>Caerostris extrusa draft genome.</title>
        <authorList>
            <person name="Kono N."/>
            <person name="Arakawa K."/>
        </authorList>
    </citation>
    <scope>NUCLEOTIDE SEQUENCE [LARGE SCALE GENOMIC DNA]</scope>
</reference>
<proteinExistence type="predicted"/>
<dbReference type="Proteomes" id="UP001054945">
    <property type="component" value="Unassembled WGS sequence"/>
</dbReference>
<comment type="caution">
    <text evidence="1">The sequence shown here is derived from an EMBL/GenBank/DDBJ whole genome shotgun (WGS) entry which is preliminary data.</text>
</comment>
<keyword evidence="2" id="KW-1185">Reference proteome</keyword>
<evidence type="ECO:0000313" key="2">
    <source>
        <dbReference type="Proteomes" id="UP001054945"/>
    </source>
</evidence>
<organism evidence="1 2">
    <name type="scientific">Caerostris extrusa</name>
    <name type="common">Bark spider</name>
    <name type="synonym">Caerostris bankana</name>
    <dbReference type="NCBI Taxonomy" id="172846"/>
    <lineage>
        <taxon>Eukaryota</taxon>
        <taxon>Metazoa</taxon>
        <taxon>Ecdysozoa</taxon>
        <taxon>Arthropoda</taxon>
        <taxon>Chelicerata</taxon>
        <taxon>Arachnida</taxon>
        <taxon>Araneae</taxon>
        <taxon>Araneomorphae</taxon>
        <taxon>Entelegynae</taxon>
        <taxon>Araneoidea</taxon>
        <taxon>Araneidae</taxon>
        <taxon>Caerostris</taxon>
    </lineage>
</organism>
<sequence length="134" mass="15838">MARTIIWVGHPLDKANQNFEILSTNLSNNLVAIYIPIYIFHFECIVDFLSQQNSYYNLFHSYYRIALRKRDGCYELMLIASSAFRARNCIKLWPRSLTNKRCDGIYRKLFYHAVLRFINWILLGVPSPCLPKAR</sequence>
<dbReference type="EMBL" id="BPLR01017357">
    <property type="protein sequence ID" value="GIY90875.1"/>
    <property type="molecule type" value="Genomic_DNA"/>
</dbReference>
<dbReference type="AlphaFoldDB" id="A0AAV4X9K9"/>
<name>A0AAV4X9K9_CAEEX</name>
<protein>
    <recommendedName>
        <fullName evidence="3">Maturase K</fullName>
    </recommendedName>
</protein>
<accession>A0AAV4X9K9</accession>